<dbReference type="Gene3D" id="3.20.20.370">
    <property type="entry name" value="Glycoside hydrolase/deacetylase"/>
    <property type="match status" value="1"/>
</dbReference>
<dbReference type="GO" id="GO:0000272">
    <property type="term" value="P:polysaccharide catabolic process"/>
    <property type="evidence" value="ECO:0007669"/>
    <property type="project" value="UniProtKB-KW"/>
</dbReference>
<reference evidence="25" key="1">
    <citation type="journal article" date="2023" name="PhytoFront">
        <title>Draft Genome Resources of Seven Strains of Tilletia horrida, Causal Agent of Kernel Smut of Rice.</title>
        <authorList>
            <person name="Khanal S."/>
            <person name="Antony Babu S."/>
            <person name="Zhou X.G."/>
        </authorList>
    </citation>
    <scope>NUCLEOTIDE SEQUENCE</scope>
    <source>
        <strain evidence="25">TX6</strain>
    </source>
</reference>
<dbReference type="Pfam" id="PF01522">
    <property type="entry name" value="Polysacc_deac_1"/>
    <property type="match status" value="1"/>
</dbReference>
<dbReference type="GO" id="GO:0006032">
    <property type="term" value="P:chitin catabolic process"/>
    <property type="evidence" value="ECO:0007669"/>
    <property type="project" value="UniProtKB-KW"/>
</dbReference>
<evidence type="ECO:0000256" key="16">
    <source>
        <dbReference type="ARBA" id="ARBA00023285"/>
    </source>
</evidence>
<evidence type="ECO:0000256" key="11">
    <source>
        <dbReference type="ARBA" id="ARBA00022801"/>
    </source>
</evidence>
<feature type="compositionally biased region" description="Low complexity" evidence="22">
    <location>
        <begin position="54"/>
        <end position="82"/>
    </location>
</feature>
<keyword evidence="17" id="KW-0449">Lipoprotein</keyword>
<evidence type="ECO:0000259" key="24">
    <source>
        <dbReference type="PROSITE" id="PS51677"/>
    </source>
</evidence>
<evidence type="ECO:0000313" key="25">
    <source>
        <dbReference type="EMBL" id="KAK0556122.1"/>
    </source>
</evidence>
<dbReference type="SUPFAM" id="SSF88713">
    <property type="entry name" value="Glycoside hydrolase/deacetylase"/>
    <property type="match status" value="1"/>
</dbReference>
<evidence type="ECO:0000256" key="9">
    <source>
        <dbReference type="ARBA" id="ARBA00022723"/>
    </source>
</evidence>
<keyword evidence="11 25" id="KW-0378">Hydrolase</keyword>
<gene>
    <name evidence="25" type="primary">CDA2</name>
    <name evidence="25" type="ORF">OC846_001341</name>
</gene>
<feature type="domain" description="NodB homology" evidence="24">
    <location>
        <begin position="217"/>
        <end position="415"/>
    </location>
</feature>
<organism evidence="25 26">
    <name type="scientific">Tilletia horrida</name>
    <dbReference type="NCBI Taxonomy" id="155126"/>
    <lineage>
        <taxon>Eukaryota</taxon>
        <taxon>Fungi</taxon>
        <taxon>Dikarya</taxon>
        <taxon>Basidiomycota</taxon>
        <taxon>Ustilaginomycotina</taxon>
        <taxon>Exobasidiomycetes</taxon>
        <taxon>Tilletiales</taxon>
        <taxon>Tilletiaceae</taxon>
        <taxon>Tilletia</taxon>
    </lineage>
</organism>
<evidence type="ECO:0000256" key="23">
    <source>
        <dbReference type="SAM" id="SignalP"/>
    </source>
</evidence>
<dbReference type="EMBL" id="JAPDMZ010000019">
    <property type="protein sequence ID" value="KAK0556122.1"/>
    <property type="molecule type" value="Genomic_DNA"/>
</dbReference>
<keyword evidence="19" id="KW-0624">Polysaccharide degradation</keyword>
<keyword evidence="16" id="KW-0170">Cobalt</keyword>
<dbReference type="GO" id="GO:0098552">
    <property type="term" value="C:side of membrane"/>
    <property type="evidence" value="ECO:0007669"/>
    <property type="project" value="UniProtKB-KW"/>
</dbReference>
<keyword evidence="18" id="KW-0961">Cell wall biogenesis/degradation</keyword>
<dbReference type="GO" id="GO:0071555">
    <property type="term" value="P:cell wall organization"/>
    <property type="evidence" value="ECO:0007669"/>
    <property type="project" value="UniProtKB-KW"/>
</dbReference>
<feature type="region of interest" description="Disordered" evidence="22">
    <location>
        <begin position="442"/>
        <end position="472"/>
    </location>
</feature>
<keyword evidence="5" id="KW-1003">Cell membrane</keyword>
<comment type="subcellular location">
    <subcellularLocation>
        <location evidence="3">Cell membrane</location>
        <topology evidence="3">Lipid-anchor</topology>
        <topology evidence="3">GPI-anchor</topology>
    </subcellularLocation>
    <subcellularLocation>
        <location evidence="2">Secreted</location>
        <location evidence="2">Cell wall</location>
    </subcellularLocation>
</comment>
<keyword evidence="12" id="KW-0146">Chitin degradation</keyword>
<dbReference type="GO" id="GO:0009272">
    <property type="term" value="P:fungal-type cell wall biogenesis"/>
    <property type="evidence" value="ECO:0007669"/>
    <property type="project" value="UniProtKB-ARBA"/>
</dbReference>
<keyword evidence="9" id="KW-0479">Metal-binding</keyword>
<proteinExistence type="inferred from homology"/>
<evidence type="ECO:0000256" key="12">
    <source>
        <dbReference type="ARBA" id="ARBA00023024"/>
    </source>
</evidence>
<dbReference type="EC" id="3.5.1.41" evidence="20"/>
<sequence>MVRLAAVASACVVAASLLPASVGANNNLAPSPRLQFERRQASSATTSSKHHHSSSSANAGGSGASTTPAAAAAPTSAPSVSGSVSIPASVLAILSTITSGTDYPYPTPTTISSTPSAGAQNTYIPKAPPLPNFAALSSNDYPDLDILPSKSTRASVLAQNKQWLSAVDFSSVPNITPSQDGSCASDPQLAAQAAQNGWWTCGGYTRSTDVTTCPQTNTFGLSYDDGPSPGTPAVLQYLDQHNLKATFFLVGSRAISRPEMVAYEYITGHQLSVHTWSHPSLTTLSNADIYLELRWTMKIIEDITGVVPNTMRPPYGDIDDRVRAICKLLNLTPIIWTGIGTEGGNMETFDTEDWQIASGVASSQQVYTNFANIFKQAPSLSTGYIVLAHDLYAQSCLIATEAILPLALAASPKQSMMPIVQCMLKPLGDAYVQTDRNISGLGPAATPSGSSAVSGAGATGTPGSSGNSSGAERSTSAFYVVGTLTLAMCIAAAATLI</sequence>
<accession>A0AAN6GT28</accession>
<comment type="similarity">
    <text evidence="4">Belongs to the polysaccharide deacetylase family.</text>
</comment>
<dbReference type="Proteomes" id="UP001176517">
    <property type="component" value="Unassembled WGS sequence"/>
</dbReference>
<dbReference type="PANTHER" id="PTHR10587">
    <property type="entry name" value="GLYCOSYL TRANSFERASE-RELATED"/>
    <property type="match status" value="1"/>
</dbReference>
<dbReference type="InterPro" id="IPR011330">
    <property type="entry name" value="Glyco_hydro/deAcase_b/a-brl"/>
</dbReference>
<evidence type="ECO:0000256" key="21">
    <source>
        <dbReference type="ARBA" id="ARBA00048494"/>
    </source>
</evidence>
<dbReference type="InterPro" id="IPR002509">
    <property type="entry name" value="NODB_dom"/>
</dbReference>
<keyword evidence="13" id="KW-0472">Membrane</keyword>
<name>A0AAN6GT28_9BASI</name>
<feature type="chain" id="PRO_5043023999" description="chitin deacetylase" evidence="23">
    <location>
        <begin position="25"/>
        <end position="497"/>
    </location>
</feature>
<dbReference type="AlphaFoldDB" id="A0AAN6GT28"/>
<comment type="catalytic activity">
    <reaction evidence="21">
        <text>[(1-&gt;4)-N-acetyl-beta-D-glucosaminyl](n) + n H2O = chitosan + n acetate</text>
        <dbReference type="Rhea" id="RHEA:10464"/>
        <dbReference type="Rhea" id="RHEA-COMP:9593"/>
        <dbReference type="Rhea" id="RHEA-COMP:9597"/>
        <dbReference type="ChEBI" id="CHEBI:15377"/>
        <dbReference type="ChEBI" id="CHEBI:17029"/>
        <dbReference type="ChEBI" id="CHEBI:30089"/>
        <dbReference type="ChEBI" id="CHEBI:57704"/>
        <dbReference type="EC" id="3.5.1.41"/>
    </reaction>
    <physiologicalReaction direction="left-to-right" evidence="21">
        <dbReference type="Rhea" id="RHEA:10465"/>
    </physiologicalReaction>
</comment>
<keyword evidence="7" id="KW-0964">Secreted</keyword>
<evidence type="ECO:0000256" key="5">
    <source>
        <dbReference type="ARBA" id="ARBA00022475"/>
    </source>
</evidence>
<dbReference type="PROSITE" id="PS51677">
    <property type="entry name" value="NODB"/>
    <property type="match status" value="1"/>
</dbReference>
<comment type="caution">
    <text evidence="25">The sequence shown here is derived from an EMBL/GenBank/DDBJ whole genome shotgun (WGS) entry which is preliminary data.</text>
</comment>
<keyword evidence="8" id="KW-0336">GPI-anchor</keyword>
<evidence type="ECO:0000256" key="8">
    <source>
        <dbReference type="ARBA" id="ARBA00022622"/>
    </source>
</evidence>
<evidence type="ECO:0000256" key="7">
    <source>
        <dbReference type="ARBA" id="ARBA00022525"/>
    </source>
</evidence>
<evidence type="ECO:0000256" key="1">
    <source>
        <dbReference type="ARBA" id="ARBA00001941"/>
    </source>
</evidence>
<comment type="cofactor">
    <cofactor evidence="1">
        <name>Co(2+)</name>
        <dbReference type="ChEBI" id="CHEBI:48828"/>
    </cofactor>
</comment>
<evidence type="ECO:0000256" key="22">
    <source>
        <dbReference type="SAM" id="MobiDB-lite"/>
    </source>
</evidence>
<dbReference type="GO" id="GO:0005886">
    <property type="term" value="C:plasma membrane"/>
    <property type="evidence" value="ECO:0007669"/>
    <property type="project" value="UniProtKB-SubCell"/>
</dbReference>
<keyword evidence="6" id="KW-0134">Cell wall</keyword>
<protein>
    <recommendedName>
        <fullName evidence="20">chitin deacetylase</fullName>
        <ecNumber evidence="20">3.5.1.41</ecNumber>
    </recommendedName>
</protein>
<evidence type="ECO:0000256" key="4">
    <source>
        <dbReference type="ARBA" id="ARBA00010973"/>
    </source>
</evidence>
<evidence type="ECO:0000313" key="26">
    <source>
        <dbReference type="Proteomes" id="UP001176517"/>
    </source>
</evidence>
<evidence type="ECO:0000256" key="3">
    <source>
        <dbReference type="ARBA" id="ARBA00004609"/>
    </source>
</evidence>
<keyword evidence="14" id="KW-0325">Glycoprotein</keyword>
<evidence type="ECO:0000256" key="15">
    <source>
        <dbReference type="ARBA" id="ARBA00023277"/>
    </source>
</evidence>
<feature type="compositionally biased region" description="Low complexity" evidence="22">
    <location>
        <begin position="442"/>
        <end position="471"/>
    </location>
</feature>
<evidence type="ECO:0000256" key="6">
    <source>
        <dbReference type="ARBA" id="ARBA00022512"/>
    </source>
</evidence>
<evidence type="ECO:0000256" key="13">
    <source>
        <dbReference type="ARBA" id="ARBA00023136"/>
    </source>
</evidence>
<evidence type="ECO:0000256" key="18">
    <source>
        <dbReference type="ARBA" id="ARBA00023316"/>
    </source>
</evidence>
<keyword evidence="15" id="KW-0119">Carbohydrate metabolism</keyword>
<evidence type="ECO:0000256" key="17">
    <source>
        <dbReference type="ARBA" id="ARBA00023288"/>
    </source>
</evidence>
<dbReference type="GO" id="GO:0004099">
    <property type="term" value="F:chitin deacetylase activity"/>
    <property type="evidence" value="ECO:0007669"/>
    <property type="project" value="UniProtKB-EC"/>
</dbReference>
<dbReference type="FunFam" id="3.20.20.370:FF:000004">
    <property type="entry name" value="Related to Chitin deacetylase"/>
    <property type="match status" value="1"/>
</dbReference>
<dbReference type="InterPro" id="IPR050248">
    <property type="entry name" value="Polysacc_deacetylase_ArnD"/>
</dbReference>
<dbReference type="GO" id="GO:0046872">
    <property type="term" value="F:metal ion binding"/>
    <property type="evidence" value="ECO:0007669"/>
    <property type="project" value="UniProtKB-KW"/>
</dbReference>
<keyword evidence="26" id="KW-1185">Reference proteome</keyword>
<dbReference type="PANTHER" id="PTHR10587:SF133">
    <property type="entry name" value="CHITIN DEACETYLASE 1-RELATED"/>
    <property type="match status" value="1"/>
</dbReference>
<evidence type="ECO:0000256" key="19">
    <source>
        <dbReference type="ARBA" id="ARBA00023326"/>
    </source>
</evidence>
<feature type="signal peptide" evidence="23">
    <location>
        <begin position="1"/>
        <end position="24"/>
    </location>
</feature>
<evidence type="ECO:0000256" key="20">
    <source>
        <dbReference type="ARBA" id="ARBA00024056"/>
    </source>
</evidence>
<evidence type="ECO:0000256" key="2">
    <source>
        <dbReference type="ARBA" id="ARBA00004191"/>
    </source>
</evidence>
<evidence type="ECO:0000256" key="10">
    <source>
        <dbReference type="ARBA" id="ARBA00022729"/>
    </source>
</evidence>
<keyword evidence="10 23" id="KW-0732">Signal</keyword>
<feature type="region of interest" description="Disordered" evidence="22">
    <location>
        <begin position="37"/>
        <end position="82"/>
    </location>
</feature>
<evidence type="ECO:0000256" key="14">
    <source>
        <dbReference type="ARBA" id="ARBA00023180"/>
    </source>
</evidence>